<reference evidence="2" key="2">
    <citation type="journal article" date="2010" name="Nature">
        <title>Comparative genomics reveals mobile pathogenicity chromosomes in Fusarium.</title>
        <authorList>
            <person name="Ma L.J."/>
            <person name="van der Does H.C."/>
            <person name="Borkovich K.A."/>
            <person name="Coleman J.J."/>
            <person name="Daboussi M.J."/>
            <person name="Di Pietro A."/>
            <person name="Dufresne M."/>
            <person name="Freitag M."/>
            <person name="Grabherr M."/>
            <person name="Henrissat B."/>
            <person name="Houterman P.M."/>
            <person name="Kang S."/>
            <person name="Shim W.B."/>
            <person name="Woloshuk C."/>
            <person name="Xie X."/>
            <person name="Xu J.R."/>
            <person name="Antoniw J."/>
            <person name="Baker S.E."/>
            <person name="Bluhm B.H."/>
            <person name="Breakspear A."/>
            <person name="Brown D.W."/>
            <person name="Butchko R.A."/>
            <person name="Chapman S."/>
            <person name="Coulson R."/>
            <person name="Coutinho P.M."/>
            <person name="Danchin E.G."/>
            <person name="Diener A."/>
            <person name="Gale L.R."/>
            <person name="Gardiner D.M."/>
            <person name="Goff S."/>
            <person name="Hammond-Kosack K.E."/>
            <person name="Hilburn K."/>
            <person name="Hua-Van A."/>
            <person name="Jonkers W."/>
            <person name="Kazan K."/>
            <person name="Kodira C.D."/>
            <person name="Koehrsen M."/>
            <person name="Kumar L."/>
            <person name="Lee Y.H."/>
            <person name="Li L."/>
            <person name="Manners J.M."/>
            <person name="Miranda-Saavedra D."/>
            <person name="Mukherjee M."/>
            <person name="Park G."/>
            <person name="Park J."/>
            <person name="Park S.Y."/>
            <person name="Proctor R.H."/>
            <person name="Regev A."/>
            <person name="Ruiz-Roldan M.C."/>
            <person name="Sain D."/>
            <person name="Sakthikumar S."/>
            <person name="Sykes S."/>
            <person name="Schwartz D.C."/>
            <person name="Turgeon B.G."/>
            <person name="Wapinski I."/>
            <person name="Yoder O."/>
            <person name="Young S."/>
            <person name="Zeng Q."/>
            <person name="Zhou S."/>
            <person name="Galagan J."/>
            <person name="Cuomo C.A."/>
            <person name="Kistler H.C."/>
            <person name="Rep M."/>
        </authorList>
    </citation>
    <scope>NUCLEOTIDE SEQUENCE [LARGE SCALE GENOMIC DNA]</scope>
    <source>
        <strain evidence="2">4287</strain>
    </source>
</reference>
<dbReference type="AlphaFoldDB" id="A0A0J9WPG2"/>
<dbReference type="GeneID" id="28960822"/>
<evidence type="ECO:0000256" key="1">
    <source>
        <dbReference type="SAM" id="MobiDB-lite"/>
    </source>
</evidence>
<name>A0A0J9WPG2_FUSO4</name>
<evidence type="ECO:0000313" key="3">
    <source>
        <dbReference type="Proteomes" id="UP000009097"/>
    </source>
</evidence>
<organism evidence="2 3">
    <name type="scientific">Fusarium oxysporum f. sp. lycopersici (strain 4287 / CBS 123668 / FGSC 9935 / NRRL 34936)</name>
    <name type="common">Fusarium vascular wilt of tomato</name>
    <dbReference type="NCBI Taxonomy" id="426428"/>
    <lineage>
        <taxon>Eukaryota</taxon>
        <taxon>Fungi</taxon>
        <taxon>Dikarya</taxon>
        <taxon>Ascomycota</taxon>
        <taxon>Pezizomycotina</taxon>
        <taxon>Sordariomycetes</taxon>
        <taxon>Hypocreomycetidae</taxon>
        <taxon>Hypocreales</taxon>
        <taxon>Nectriaceae</taxon>
        <taxon>Fusarium</taxon>
        <taxon>Fusarium oxysporum species complex</taxon>
    </lineage>
</organism>
<protein>
    <submittedName>
        <fullName evidence="2">Uncharacterized protein</fullName>
    </submittedName>
</protein>
<proteinExistence type="predicted"/>
<evidence type="ECO:0000313" key="2">
    <source>
        <dbReference type="EMBL" id="KNB08977.1"/>
    </source>
</evidence>
<reference evidence="2" key="1">
    <citation type="submission" date="2007-04" db="EMBL/GenBank/DDBJ databases">
        <authorList>
            <consortium name="The Broad Institute Genome Sequencing Platform"/>
            <person name="Birren B."/>
            <person name="Lander E."/>
            <person name="Galagan J."/>
            <person name="Nusbaum C."/>
            <person name="Devon K."/>
            <person name="Ma L.-J."/>
            <person name="Jaffe D."/>
            <person name="Butler J."/>
            <person name="Alvarez P."/>
            <person name="Gnerre S."/>
            <person name="Grabherr M."/>
            <person name="Kleber M."/>
            <person name="Mauceli E."/>
            <person name="Brockman W."/>
            <person name="MacCallum I.A."/>
            <person name="Young S."/>
            <person name="LaButti K."/>
            <person name="DeCaprio D."/>
            <person name="Crawford M."/>
            <person name="Koehrsen M."/>
            <person name="Engels R."/>
            <person name="Montgomery P."/>
            <person name="Pearson M."/>
            <person name="Howarth C."/>
            <person name="Larson L."/>
            <person name="White J."/>
            <person name="O'Leary S."/>
            <person name="Kodira C."/>
            <person name="Zeng Q."/>
            <person name="Yandava C."/>
            <person name="Alvarado L."/>
            <person name="Kistler C."/>
            <person name="Shim W.-B."/>
            <person name="Kang S."/>
            <person name="Woloshuk C."/>
        </authorList>
    </citation>
    <scope>NUCLEOTIDE SEQUENCE</scope>
    <source>
        <strain evidence="2">4287</strain>
    </source>
</reference>
<dbReference type="RefSeq" id="XP_018247022.1">
    <property type="nucleotide sequence ID" value="XM_018400392.1"/>
</dbReference>
<dbReference type="KEGG" id="fox:FOXG_20116"/>
<sequence>MYVEFNSQKATRVISQKSTCDNSSVMKRYRKILPKPTPPESKPYIEDDK</sequence>
<dbReference type="EMBL" id="DS231707">
    <property type="protein sequence ID" value="KNB08977.1"/>
    <property type="molecule type" value="Genomic_DNA"/>
</dbReference>
<dbReference type="VEuPathDB" id="FungiDB:FOXG_20116"/>
<accession>A0A0J9WPG2</accession>
<dbReference type="Proteomes" id="UP000009097">
    <property type="component" value="Unassembled WGS sequence"/>
</dbReference>
<feature type="region of interest" description="Disordered" evidence="1">
    <location>
        <begin position="19"/>
        <end position="49"/>
    </location>
</feature>
<gene>
    <name evidence="2" type="ORF">FOXG_20116</name>
</gene>